<dbReference type="Proteomes" id="UP000288096">
    <property type="component" value="Unassembled WGS sequence"/>
</dbReference>
<evidence type="ECO:0000313" key="3">
    <source>
        <dbReference type="EMBL" id="GBC62484.1"/>
    </source>
</evidence>
<keyword evidence="4" id="KW-1185">Reference proteome</keyword>
<dbReference type="OrthoDB" id="3765294at2"/>
<dbReference type="PANTHER" id="PTHR34491:SF156">
    <property type="entry name" value="KINESIN MOTOR DOMAIN-CONTAINING PROTEIN"/>
    <property type="match status" value="1"/>
</dbReference>
<gene>
    <name evidence="3" type="ORF">DENIS_3456</name>
</gene>
<protein>
    <recommendedName>
        <fullName evidence="2">Phage tail tape measure protein domain-containing protein</fullName>
    </recommendedName>
</protein>
<accession>A0A401FZT4</accession>
<feature type="compositionally biased region" description="Low complexity" evidence="1">
    <location>
        <begin position="1579"/>
        <end position="1598"/>
    </location>
</feature>
<evidence type="ECO:0000259" key="2">
    <source>
        <dbReference type="Pfam" id="PF10145"/>
    </source>
</evidence>
<proteinExistence type="predicted"/>
<evidence type="ECO:0000313" key="4">
    <source>
        <dbReference type="Proteomes" id="UP000288096"/>
    </source>
</evidence>
<sequence length="2244" mass="239022">MAANSGSLRIEIEVDDRGTPVIRRFGNEVEDAGNRGRRSMSDFDTAADRTQATLLKMMAAGAGITAVVAALVRASQIASEFEDAQARLQVQTGKTAEATATLGEVIDSVYGHGFGESVEQASDTVVQALVAFDTASEQTLEYVSKAALGIQTAWGEDTQKTISSAEVLVEKFGLKHEQAMNTIIAGYQRGLNKSEDMLDSILEYAPQFADGGASAEQFFSILETGLQGGVLGTDKAADAFKEFRVRIQDGSTATADGLAALGLSADEFATKMGDGSMSAADAFNIVLEKLRETDDQNDLMQAGVALLGTQFEDLGQTGALALDMTAVSMDDLAGSAQSLSVQNQTTSSLMTQAWRETELVIKDVFGLYEGDLNAMLAGMVDVIRSNHTAIVEYFNVLNVTADATFADIMDAGTRIWIEIKYAAQELQSDLQYLLLNILDVAGNTWNGIQYAAEIAWAGIKAPFSALVAYIESGLADLMAGVADALGNMPDFDIPGIGNLRGYAADAQLMADTLRESADAAEPLSESLGKINAKYEANQAVHATAITQMANEIKSSWELNEARNAEIEQHNLAIEGLRDEQAAALEIPPVIEASIEAEEKRAEVVKTTTEAHTDGLNEVADTHETVTKKMTSDAEKAAKEQARIHDGFIEDWKRATMDQAAYQIERLDEEKARFIANGEDRVQIEQWYAAEVAKLREQDQADRLRLEEAMYSDLGYQSKKYYDLQLKKIEAQAEAYEEAGLDDVDVAEWRNKQILELEEKRNQEITSGYDDLARMFSDIASGNVSDWATMAGEMVSVFNKMFGQMEGSGSNLFSGLFGGSGSSATSTLSSLGIGNPGAYGGTSETGGSRWGGIGDVVGTAWEGIKSFGGKTVEAIGGLATKATDFIGGLFGGSSSGILSNMGGIGGLAGSAVGLITGGFTSENIGSTAGSLIGSAIMPGIGTILGGLAGNLIGGLFGERHKDWKTGIDVQDIGFYDSIELSAWRKGEGRADNEESVTAALNSAQEQVWTVTDTVLSSLPTEYADSMKSQIEDATVTLGKGGWVIRESWVEKDVAAVQSATVEAMYQSMIPALENTSSALVDSYSESLSGDGYLGSLAASIEAGFGDISDFRGDGFDSAEEFQESIQAMNEKVLAYADQVNQFNTAMEQIQPILDAVNNVEAEPVTQYQASIDDLNAEYDAMTATLEQYGVAQSEIDKVLAKQAEDLEALAQAWTDERAAIMESAAELAGHTETVTTYQAAQEELAKQFDAIKEAMTEAGGSAEDFERVIGYEAEAMENLESVFAGSRSAIMDSLEELAGVSDTEELSDYAQQIQDISAQFAAARDELNDLGTSAEELARVDALENIALEQAAKDELHRAELAAADALQSAYEATQDLVSGIEANLESARDTMEGIQWQTATGGSDTDYMLYQLQTMQSSGSGSTLSGLNEMSSLLSQWYSAAAQEAQAATASASATSSAADSMTDAADSMTTAATTINALVESIDSTIDSLTYSDLNVFGTEAKAEQSQTDYEALKAAAYSDTATSDDIEAFLAFTDTYLQQQQDLYKSSETYQGIYTGAIADIEGLRGKAEILGAESATSGSSSTSAYTGSSASSDADSGMDEVNAIFNEMAAWIEAQTESAQAKEMILNIDWSGLEGDSAAVIQMLSDVVDEHGWDSEVSLLFVSEMSQNFEGTFDDAMSILGFMGSEAGWTSEAVLSFMSDAEIFSTATFEEAMSGLNFFITEQGWDSEATLSFIGNSAVFSTATFEERMSALDFIVGEQGWDAAATLAFLSNEHTFSTATFQENMDTLNFVTAETGWDSEATVTFLSNQGVFETATFEDKMAALELITAETGWASDATVTFLSNQGVFETATFEDKMAALELITSGSGWDSTATVAFLSNQSMFDTATIQEQMDSLNMAVSASGWDSYATLALLSNASAFNTEDVQAQLDALKFVGSEAGWESEAFMALTANLVDSGLAWDQIYDTFAEYGVKDETIVKTIEGVYAGSGIELAELQEMLDTAGVPERIVKEIQGYLELPEPAWANILETAVQSAANKAASAVGMAENKLASAEASASNMIASANSKADSILDNANDYADLVIENAQARADEILASAQSEPASAATGLWSVPYDEFPAYLHRDEIVVRRDDAPFIRGVMQQAGIAGKYGATNAPPGGDIPGFASGYLPSGPVLIAGGDNSQSDEEIKAALQELIQLNKDIVDTLRANGMAVPIVNVEVDADGIVKKAETQVFERIKRGNVRI</sequence>
<dbReference type="EMBL" id="BEXT01000001">
    <property type="protein sequence ID" value="GBC62484.1"/>
    <property type="molecule type" value="Genomic_DNA"/>
</dbReference>
<reference evidence="4" key="2">
    <citation type="submission" date="2019-01" db="EMBL/GenBank/DDBJ databases">
        <title>Genome sequence of Desulfonema ishimotonii strain Tokyo 01.</title>
        <authorList>
            <person name="Fukui M."/>
        </authorList>
    </citation>
    <scope>NUCLEOTIDE SEQUENCE [LARGE SCALE GENOMIC DNA]</scope>
    <source>
        <strain evidence="4">Tokyo 01</strain>
    </source>
</reference>
<reference evidence="4" key="1">
    <citation type="submission" date="2017-11" db="EMBL/GenBank/DDBJ databases">
        <authorList>
            <person name="Watanabe M."/>
            <person name="Kojima H."/>
        </authorList>
    </citation>
    <scope>NUCLEOTIDE SEQUENCE [LARGE SCALE GENOMIC DNA]</scope>
    <source>
        <strain evidence="4">Tokyo 01</strain>
    </source>
</reference>
<dbReference type="InterPro" id="IPR010090">
    <property type="entry name" value="Phage_tape_meas"/>
</dbReference>
<name>A0A401FZT4_9BACT</name>
<evidence type="ECO:0000256" key="1">
    <source>
        <dbReference type="SAM" id="MobiDB-lite"/>
    </source>
</evidence>
<dbReference type="RefSeq" id="WP_124329651.1">
    <property type="nucleotide sequence ID" value="NZ_BEXT01000001.1"/>
</dbReference>
<dbReference type="PANTHER" id="PTHR34491">
    <property type="entry name" value="A-TYPE INCLUSION PROTEIN, PUTATIVE-RELATED"/>
    <property type="match status" value="1"/>
</dbReference>
<organism evidence="3 4">
    <name type="scientific">Desulfonema ishimotonii</name>
    <dbReference type="NCBI Taxonomy" id="45657"/>
    <lineage>
        <taxon>Bacteria</taxon>
        <taxon>Pseudomonadati</taxon>
        <taxon>Thermodesulfobacteriota</taxon>
        <taxon>Desulfobacteria</taxon>
        <taxon>Desulfobacterales</taxon>
        <taxon>Desulfococcaceae</taxon>
        <taxon>Desulfonema</taxon>
    </lineage>
</organism>
<feature type="domain" description="Phage tail tape measure protein" evidence="2">
    <location>
        <begin position="116"/>
        <end position="308"/>
    </location>
</feature>
<feature type="region of interest" description="Disordered" evidence="1">
    <location>
        <begin position="1579"/>
        <end position="1599"/>
    </location>
</feature>
<dbReference type="Pfam" id="PF10145">
    <property type="entry name" value="PhageMin_Tail"/>
    <property type="match status" value="1"/>
</dbReference>
<comment type="caution">
    <text evidence="3">The sequence shown here is derived from an EMBL/GenBank/DDBJ whole genome shotgun (WGS) entry which is preliminary data.</text>
</comment>